<dbReference type="EMBL" id="CAJNYT010003928">
    <property type="protein sequence ID" value="CAF3617590.1"/>
    <property type="molecule type" value="Genomic_DNA"/>
</dbReference>
<keyword evidence="1" id="KW-0732">Signal</keyword>
<dbReference type="EMBL" id="CAJNYU010002709">
    <property type="protein sequence ID" value="CAF3593855.1"/>
    <property type="molecule type" value="Genomic_DNA"/>
</dbReference>
<dbReference type="EMBL" id="CAJNYV010005314">
    <property type="protein sequence ID" value="CAF3737909.1"/>
    <property type="molecule type" value="Genomic_DNA"/>
</dbReference>
<dbReference type="EMBL" id="CAJOBO010000616">
    <property type="protein sequence ID" value="CAF4259159.1"/>
    <property type="molecule type" value="Genomic_DNA"/>
</dbReference>
<sequence>MNSIRLTTLIIVLLCAIDNIQGKPISPSLNHFGDNVKYLLKLLGVENEYLKFLSYMKLYPPADDKMNGLYNDLFSFDSFISDLTEVYTKHYTPDDINQLISFYSSPLGRKANQVTHLLDKEMEDVMLNKISDYIFTLSENGFDITLPQVPH</sequence>
<feature type="signal peptide" evidence="1">
    <location>
        <begin position="1"/>
        <end position="22"/>
    </location>
</feature>
<protein>
    <recommendedName>
        <fullName evidence="2">DUF2059 domain-containing protein</fullName>
    </recommendedName>
</protein>
<dbReference type="AlphaFoldDB" id="A0A820WT29"/>
<dbReference type="Proteomes" id="UP000663862">
    <property type="component" value="Unassembled WGS sequence"/>
</dbReference>
<dbReference type="OrthoDB" id="10001769at2759"/>
<name>A0A820WT29_9BILA</name>
<comment type="caution">
    <text evidence="11">The sequence shown here is derived from an EMBL/GenBank/DDBJ whole genome shotgun (WGS) entry which is preliminary data.</text>
</comment>
<dbReference type="Proteomes" id="UP000663825">
    <property type="component" value="Unassembled WGS sequence"/>
</dbReference>
<accession>A0A820WT29</accession>
<organism evidence="11 13">
    <name type="scientific">Rotaria socialis</name>
    <dbReference type="NCBI Taxonomy" id="392032"/>
    <lineage>
        <taxon>Eukaryota</taxon>
        <taxon>Metazoa</taxon>
        <taxon>Spiralia</taxon>
        <taxon>Gnathifera</taxon>
        <taxon>Rotifera</taxon>
        <taxon>Eurotatoria</taxon>
        <taxon>Bdelloidea</taxon>
        <taxon>Philodinida</taxon>
        <taxon>Philodinidae</taxon>
        <taxon>Rotaria</taxon>
    </lineage>
</organism>
<evidence type="ECO:0000313" key="13">
    <source>
        <dbReference type="Proteomes" id="UP000663848"/>
    </source>
</evidence>
<gene>
    <name evidence="5" type="ORF">FME351_LOCUS21595</name>
    <name evidence="6" type="ORF">GRG538_LOCUS23499</name>
    <name evidence="9" type="ORF">HFQ381_LOCUS10942</name>
    <name evidence="7" type="ORF">KIK155_LOCUS28963</name>
    <name evidence="4" type="ORF">LUA448_LOCUS5988</name>
    <name evidence="11" type="ORF">QYT958_LOCUS6349</name>
    <name evidence="3" type="ORF">TIS948_LOCUS13968</name>
    <name evidence="12" type="ORF">TOA249_LOCUS12141</name>
    <name evidence="10" type="ORF">TSG867_LOCUS17118</name>
    <name evidence="8" type="ORF">UJA718_LOCUS4054</name>
</gene>
<dbReference type="Proteomes" id="UP000663848">
    <property type="component" value="Unassembled WGS sequence"/>
</dbReference>
<evidence type="ECO:0000313" key="4">
    <source>
        <dbReference type="EMBL" id="CAF3271529.1"/>
    </source>
</evidence>
<evidence type="ECO:0000313" key="6">
    <source>
        <dbReference type="EMBL" id="CAF3617590.1"/>
    </source>
</evidence>
<evidence type="ECO:0000313" key="11">
    <source>
        <dbReference type="EMBL" id="CAF4523321.1"/>
    </source>
</evidence>
<evidence type="ECO:0000313" key="9">
    <source>
        <dbReference type="EMBL" id="CAF4259159.1"/>
    </source>
</evidence>
<dbReference type="Proteomes" id="UP000663872">
    <property type="component" value="Unassembled WGS sequence"/>
</dbReference>
<dbReference type="Pfam" id="PF09832">
    <property type="entry name" value="DUF2059"/>
    <property type="match status" value="1"/>
</dbReference>
<dbReference type="EMBL" id="CAJNYD010000548">
    <property type="protein sequence ID" value="CAF3271529.1"/>
    <property type="molecule type" value="Genomic_DNA"/>
</dbReference>
<evidence type="ECO:0000313" key="7">
    <source>
        <dbReference type="EMBL" id="CAF3737909.1"/>
    </source>
</evidence>
<evidence type="ECO:0000313" key="3">
    <source>
        <dbReference type="EMBL" id="CAF3228215.1"/>
    </source>
</evidence>
<dbReference type="Proteomes" id="UP000663838">
    <property type="component" value="Unassembled WGS sequence"/>
</dbReference>
<evidence type="ECO:0000313" key="8">
    <source>
        <dbReference type="EMBL" id="CAF4160824.1"/>
    </source>
</evidence>
<dbReference type="EMBL" id="CAJOBR010000559">
    <property type="protein sequence ID" value="CAF4523321.1"/>
    <property type="molecule type" value="Genomic_DNA"/>
</dbReference>
<reference evidence="11" key="1">
    <citation type="submission" date="2021-02" db="EMBL/GenBank/DDBJ databases">
        <authorList>
            <person name="Nowell W R."/>
        </authorList>
    </citation>
    <scope>NUCLEOTIDE SEQUENCE</scope>
</reference>
<dbReference type="EMBL" id="CAJOBP010000317">
    <property type="protein sequence ID" value="CAF4160824.1"/>
    <property type="molecule type" value="Genomic_DNA"/>
</dbReference>
<evidence type="ECO:0000313" key="5">
    <source>
        <dbReference type="EMBL" id="CAF3593855.1"/>
    </source>
</evidence>
<dbReference type="InterPro" id="IPR018637">
    <property type="entry name" value="DUF2059"/>
</dbReference>
<keyword evidence="14" id="KW-1185">Reference proteome</keyword>
<dbReference type="Proteomes" id="UP000663873">
    <property type="component" value="Unassembled WGS sequence"/>
</dbReference>
<evidence type="ECO:0000313" key="10">
    <source>
        <dbReference type="EMBL" id="CAF4452647.1"/>
    </source>
</evidence>
<dbReference type="EMBL" id="CAJNXB010002238">
    <property type="protein sequence ID" value="CAF3228215.1"/>
    <property type="molecule type" value="Genomic_DNA"/>
</dbReference>
<feature type="chain" id="PRO_5044132749" description="DUF2059 domain-containing protein" evidence="1">
    <location>
        <begin position="23"/>
        <end position="151"/>
    </location>
</feature>
<feature type="domain" description="DUF2059" evidence="2">
    <location>
        <begin position="78"/>
        <end position="123"/>
    </location>
</feature>
<proteinExistence type="predicted"/>
<evidence type="ECO:0000256" key="1">
    <source>
        <dbReference type="SAM" id="SignalP"/>
    </source>
</evidence>
<dbReference type="Proteomes" id="UP000663851">
    <property type="component" value="Unassembled WGS sequence"/>
</dbReference>
<evidence type="ECO:0000259" key="2">
    <source>
        <dbReference type="Pfam" id="PF09832"/>
    </source>
</evidence>
<evidence type="ECO:0000313" key="14">
    <source>
        <dbReference type="Proteomes" id="UP000663873"/>
    </source>
</evidence>
<dbReference type="Proteomes" id="UP000663833">
    <property type="component" value="Unassembled WGS sequence"/>
</dbReference>
<dbReference type="EMBL" id="CAJOBS010000678">
    <property type="protein sequence ID" value="CAF4623807.1"/>
    <property type="molecule type" value="Genomic_DNA"/>
</dbReference>
<evidence type="ECO:0000313" key="12">
    <source>
        <dbReference type="EMBL" id="CAF4623807.1"/>
    </source>
</evidence>
<dbReference type="Proteomes" id="UP000663869">
    <property type="component" value="Unassembled WGS sequence"/>
</dbReference>
<dbReference type="EMBL" id="CAJOBQ010001078">
    <property type="protein sequence ID" value="CAF4452647.1"/>
    <property type="molecule type" value="Genomic_DNA"/>
</dbReference>
<dbReference type="Proteomes" id="UP000663865">
    <property type="component" value="Unassembled WGS sequence"/>
</dbReference>